<keyword evidence="2" id="KW-1185">Reference proteome</keyword>
<gene>
    <name evidence="1" type="ORF">Zmor_009650</name>
</gene>
<name>A0AA38IMQ8_9CUCU</name>
<evidence type="ECO:0000313" key="1">
    <source>
        <dbReference type="EMBL" id="KAJ3657874.1"/>
    </source>
</evidence>
<evidence type="ECO:0000313" key="2">
    <source>
        <dbReference type="Proteomes" id="UP001168821"/>
    </source>
</evidence>
<comment type="caution">
    <text evidence="1">The sequence shown here is derived from an EMBL/GenBank/DDBJ whole genome shotgun (WGS) entry which is preliminary data.</text>
</comment>
<reference evidence="1" key="1">
    <citation type="journal article" date="2023" name="G3 (Bethesda)">
        <title>Whole genome assemblies of Zophobas morio and Tenebrio molitor.</title>
        <authorList>
            <person name="Kaur S."/>
            <person name="Stinson S.A."/>
            <person name="diCenzo G.C."/>
        </authorList>
    </citation>
    <scope>NUCLEOTIDE SEQUENCE</scope>
    <source>
        <strain evidence="1">QUZm001</strain>
    </source>
</reference>
<sequence>MVGSTRNLIRDNIASAKNLTNQKFWQTRNLLSGAKLEAAKASHLIKACIMDQNLQFAKIQRANFVPCRGNFSSLVELRKQILQLKQVTVNLVPGCIHLNPLESEMENLRLCLSTKIIDLQTQLLLLEQKFADNVKNVVNLSTNCVTRETGDVHTKLGAVEGAVKNCKNTQRLH</sequence>
<dbReference type="AlphaFoldDB" id="A0AA38IMQ8"/>
<dbReference type="EMBL" id="JALNTZ010000003">
    <property type="protein sequence ID" value="KAJ3657874.1"/>
    <property type="molecule type" value="Genomic_DNA"/>
</dbReference>
<organism evidence="1 2">
    <name type="scientific">Zophobas morio</name>
    <dbReference type="NCBI Taxonomy" id="2755281"/>
    <lineage>
        <taxon>Eukaryota</taxon>
        <taxon>Metazoa</taxon>
        <taxon>Ecdysozoa</taxon>
        <taxon>Arthropoda</taxon>
        <taxon>Hexapoda</taxon>
        <taxon>Insecta</taxon>
        <taxon>Pterygota</taxon>
        <taxon>Neoptera</taxon>
        <taxon>Endopterygota</taxon>
        <taxon>Coleoptera</taxon>
        <taxon>Polyphaga</taxon>
        <taxon>Cucujiformia</taxon>
        <taxon>Tenebrionidae</taxon>
        <taxon>Zophobas</taxon>
    </lineage>
</organism>
<protein>
    <submittedName>
        <fullName evidence="1">Uncharacterized protein</fullName>
    </submittedName>
</protein>
<proteinExistence type="predicted"/>
<accession>A0AA38IMQ8</accession>
<dbReference type="Proteomes" id="UP001168821">
    <property type="component" value="Unassembled WGS sequence"/>
</dbReference>